<dbReference type="InterPro" id="IPR030182">
    <property type="entry name" value="PUP_plant"/>
</dbReference>
<dbReference type="Pfam" id="PF16913">
    <property type="entry name" value="PUNUT"/>
    <property type="match status" value="2"/>
</dbReference>
<keyword evidence="2 6" id="KW-0813">Transport</keyword>
<proteinExistence type="inferred from homology"/>
<keyword evidence="5 6" id="KW-0472">Membrane</keyword>
<accession>A0A2P5BHS7</accession>
<keyword evidence="3 6" id="KW-0812">Transmembrane</keyword>
<dbReference type="GO" id="GO:0015211">
    <property type="term" value="F:purine nucleoside transmembrane transporter activity"/>
    <property type="evidence" value="ECO:0007669"/>
    <property type="project" value="UniProtKB-UniRule"/>
</dbReference>
<evidence type="ECO:0000256" key="2">
    <source>
        <dbReference type="ARBA" id="ARBA00022448"/>
    </source>
</evidence>
<keyword evidence="8" id="KW-1185">Reference proteome</keyword>
<dbReference type="GO" id="GO:0016020">
    <property type="term" value="C:membrane"/>
    <property type="evidence" value="ECO:0007669"/>
    <property type="project" value="UniProtKB-SubCell"/>
</dbReference>
<feature type="transmembrane region" description="Helical" evidence="6">
    <location>
        <begin position="104"/>
        <end position="134"/>
    </location>
</feature>
<gene>
    <name evidence="7" type="ORF">PanWU01x14_238220</name>
</gene>
<dbReference type="GO" id="GO:0005345">
    <property type="term" value="F:purine nucleobase transmembrane transporter activity"/>
    <property type="evidence" value="ECO:0007669"/>
    <property type="project" value="UniProtKB-UniRule"/>
</dbReference>
<dbReference type="Proteomes" id="UP000237105">
    <property type="component" value="Unassembled WGS sequence"/>
</dbReference>
<keyword evidence="4 6" id="KW-1133">Transmembrane helix</keyword>
<evidence type="ECO:0000256" key="4">
    <source>
        <dbReference type="ARBA" id="ARBA00022989"/>
    </source>
</evidence>
<comment type="similarity">
    <text evidence="1 6">Belongs to the purine permeases (TC 2.A.7.14) family.</text>
</comment>
<dbReference type="AlphaFoldDB" id="A0A2P5BHS7"/>
<evidence type="ECO:0000256" key="1">
    <source>
        <dbReference type="ARBA" id="ARBA00006213"/>
    </source>
</evidence>
<evidence type="ECO:0000256" key="6">
    <source>
        <dbReference type="RuleBase" id="RU368015"/>
    </source>
</evidence>
<feature type="transmembrane region" description="Helical" evidence="6">
    <location>
        <begin position="283"/>
        <end position="300"/>
    </location>
</feature>
<feature type="transmembrane region" description="Helical" evidence="6">
    <location>
        <begin position="192"/>
        <end position="210"/>
    </location>
</feature>
<sequence>MKTKMQFQIQIQLAQLSELQPRNYKQFWLRVAIYAVFVLSDQTTATILGRLYYSKGGQSKWVGTLVQIAGFPILIPYYYFFCSSKTPPISNDVNIPSKRHSSKILLLPFVYLTLGLVIAGGCFLSSIGLLYLLLSLSFVQPSWASPSFSPSSSTRRNSLPSYSTRMWTFAALTQFAFRKVIKFKTIGVVVKVIIYELLFASSVTMVGLCGSGEWKGLREEFERSKLGKVSYLMTLFWTAISWQVFAVGSVGLIFEVSSLFSSLGLPLVQVLAVVIFHNKMDGLKLISLVLAIRGFVSYIYQHYLDDYCNLSKTDIQEEKPNDLEGSKFNSSVEEVNQS</sequence>
<dbReference type="STRING" id="3476.A0A2P5BHS7"/>
<organism evidence="7 8">
    <name type="scientific">Parasponia andersonii</name>
    <name type="common">Sponia andersonii</name>
    <dbReference type="NCBI Taxonomy" id="3476"/>
    <lineage>
        <taxon>Eukaryota</taxon>
        <taxon>Viridiplantae</taxon>
        <taxon>Streptophyta</taxon>
        <taxon>Embryophyta</taxon>
        <taxon>Tracheophyta</taxon>
        <taxon>Spermatophyta</taxon>
        <taxon>Magnoliopsida</taxon>
        <taxon>eudicotyledons</taxon>
        <taxon>Gunneridae</taxon>
        <taxon>Pentapetalae</taxon>
        <taxon>rosids</taxon>
        <taxon>fabids</taxon>
        <taxon>Rosales</taxon>
        <taxon>Cannabaceae</taxon>
        <taxon>Parasponia</taxon>
    </lineage>
</organism>
<feature type="transmembrane region" description="Helical" evidence="6">
    <location>
        <begin position="259"/>
        <end position="276"/>
    </location>
</feature>
<feature type="transmembrane region" description="Helical" evidence="6">
    <location>
        <begin position="27"/>
        <end position="49"/>
    </location>
</feature>
<evidence type="ECO:0000313" key="7">
    <source>
        <dbReference type="EMBL" id="PON48293.1"/>
    </source>
</evidence>
<reference evidence="8" key="1">
    <citation type="submission" date="2016-06" db="EMBL/GenBank/DDBJ databases">
        <title>Parallel loss of symbiosis genes in relatives of nitrogen-fixing non-legume Parasponia.</title>
        <authorList>
            <person name="Van Velzen R."/>
            <person name="Holmer R."/>
            <person name="Bu F."/>
            <person name="Rutten L."/>
            <person name="Van Zeijl A."/>
            <person name="Liu W."/>
            <person name="Santuari L."/>
            <person name="Cao Q."/>
            <person name="Sharma T."/>
            <person name="Shen D."/>
            <person name="Roswanjaya Y."/>
            <person name="Wardhani T."/>
            <person name="Kalhor M.S."/>
            <person name="Jansen J."/>
            <person name="Van den Hoogen J."/>
            <person name="Gungor B."/>
            <person name="Hartog M."/>
            <person name="Hontelez J."/>
            <person name="Verver J."/>
            <person name="Yang W.-C."/>
            <person name="Schijlen E."/>
            <person name="Repin R."/>
            <person name="Schilthuizen M."/>
            <person name="Schranz E."/>
            <person name="Heidstra R."/>
            <person name="Miyata K."/>
            <person name="Fedorova E."/>
            <person name="Kohlen W."/>
            <person name="Bisseling T."/>
            <person name="Smit S."/>
            <person name="Geurts R."/>
        </authorList>
    </citation>
    <scope>NUCLEOTIDE SEQUENCE [LARGE SCALE GENOMIC DNA]</scope>
    <source>
        <strain evidence="8">cv. WU1-14</strain>
    </source>
</reference>
<dbReference type="EMBL" id="JXTB01000279">
    <property type="protein sequence ID" value="PON48293.1"/>
    <property type="molecule type" value="Genomic_DNA"/>
</dbReference>
<protein>
    <recommendedName>
        <fullName evidence="6">Probable purine permease</fullName>
    </recommendedName>
</protein>
<evidence type="ECO:0000256" key="5">
    <source>
        <dbReference type="ARBA" id="ARBA00023136"/>
    </source>
</evidence>
<comment type="caution">
    <text evidence="7">The sequence shown here is derived from an EMBL/GenBank/DDBJ whole genome shotgun (WGS) entry which is preliminary data.</text>
</comment>
<feature type="transmembrane region" description="Helical" evidence="6">
    <location>
        <begin position="231"/>
        <end position="253"/>
    </location>
</feature>
<name>A0A2P5BHS7_PARAD</name>
<dbReference type="PANTHER" id="PTHR31376:SF17">
    <property type="entry name" value="PURINE PERMEASE 21-RELATED"/>
    <property type="match status" value="1"/>
</dbReference>
<feature type="transmembrane region" description="Helical" evidence="6">
    <location>
        <begin position="61"/>
        <end position="80"/>
    </location>
</feature>
<evidence type="ECO:0000313" key="8">
    <source>
        <dbReference type="Proteomes" id="UP000237105"/>
    </source>
</evidence>
<evidence type="ECO:0000256" key="3">
    <source>
        <dbReference type="ARBA" id="ARBA00022692"/>
    </source>
</evidence>
<comment type="caution">
    <text evidence="6">Lacks conserved residue(s) required for the propagation of feature annotation.</text>
</comment>
<dbReference type="PANTHER" id="PTHR31376">
    <property type="entry name" value="OS09G0467300 PROTEIN-RELATED"/>
    <property type="match status" value="1"/>
</dbReference>
<comment type="subcellular location">
    <subcellularLocation>
        <location evidence="6">Membrane</location>
        <topology evidence="6">Multi-pass membrane protein</topology>
    </subcellularLocation>
</comment>